<reference evidence="4 6" key="1">
    <citation type="submission" date="2017-10" db="EMBL/GenBank/DDBJ databases">
        <title>Effective Description of Clostridium neonatale sp. nov. linked to necrotizing enterocolitis in neonates and a clarification of species assignable to the genus Clostridium (Prazmowski 1880) emend. Lawson and Rainey 2016.</title>
        <authorList>
            <person name="Bernard K."/>
            <person name="Burdz T."/>
            <person name="Wiebe D."/>
            <person name="Balcewich B."/>
            <person name="Alfa M."/>
            <person name="Bernier A.-M."/>
        </authorList>
    </citation>
    <scope>NUCLEOTIDE SEQUENCE [LARGE SCALE GENOMIC DNA]</scope>
    <source>
        <strain evidence="4 6">LCDC99A005</strain>
    </source>
</reference>
<dbReference type="GeneID" id="68879492"/>
<dbReference type="EMBL" id="PDCJ01000005">
    <property type="protein sequence ID" value="PEG29060.1"/>
    <property type="molecule type" value="Genomic_DNA"/>
</dbReference>
<evidence type="ECO:0000313" key="4">
    <source>
        <dbReference type="EMBL" id="PEG29060.1"/>
    </source>
</evidence>
<dbReference type="Proteomes" id="UP000789738">
    <property type="component" value="Unassembled WGS sequence"/>
</dbReference>
<keyword evidence="6" id="KW-1185">Reference proteome</keyword>
<evidence type="ECO:0000313" key="7">
    <source>
        <dbReference type="Proteomes" id="UP000431451"/>
    </source>
</evidence>
<feature type="domain" description="Putative Se/S carrier protein-like" evidence="1">
    <location>
        <begin position="3"/>
        <end position="68"/>
    </location>
</feature>
<evidence type="ECO:0000313" key="2">
    <source>
        <dbReference type="EMBL" id="CAG9703015.1"/>
    </source>
</evidence>
<reference evidence="2" key="3">
    <citation type="submission" date="2021-10" db="EMBL/GenBank/DDBJ databases">
        <authorList>
            <person name="Mesa V."/>
        </authorList>
    </citation>
    <scope>NUCLEOTIDE SEQUENCE</scope>
    <source>
        <strain evidence="2">CC3_PB</strain>
    </source>
</reference>
<dbReference type="OrthoDB" id="3192849at2"/>
<reference evidence="3" key="4">
    <citation type="submission" date="2022-10" db="EMBL/GenBank/DDBJ databases">
        <authorList>
            <person name="Aires J."/>
            <person name="Mesa V."/>
        </authorList>
    </citation>
    <scope>NUCLEOTIDE SEQUENCE</scope>
    <source>
        <strain evidence="3">Clostridium neonatale JD116</strain>
    </source>
</reference>
<reference evidence="5 7" key="2">
    <citation type="submission" date="2018-06" db="EMBL/GenBank/DDBJ databases">
        <authorList>
            <consortium name="IHU Genomes"/>
        </authorList>
    </citation>
    <scope>NUCLEOTIDE SEQUENCE [LARGE SCALE GENOMIC DNA]</scope>
    <source>
        <strain evidence="5 7">NEC25</strain>
    </source>
</reference>
<evidence type="ECO:0000313" key="5">
    <source>
        <dbReference type="EMBL" id="VCT86319.1"/>
    </source>
</evidence>
<dbReference type="Proteomes" id="UP000220840">
    <property type="component" value="Unassembled WGS sequence"/>
</dbReference>
<accession>A0A2A7MBV4</accession>
<dbReference type="Pfam" id="PF11823">
    <property type="entry name" value="Se_S_carrier"/>
    <property type="match status" value="1"/>
</dbReference>
<dbReference type="STRING" id="137838.GCA_001458595_00243"/>
<evidence type="ECO:0000313" key="6">
    <source>
        <dbReference type="Proteomes" id="UP000220840"/>
    </source>
</evidence>
<dbReference type="EMBL" id="CAMTCP010000133">
    <property type="protein sequence ID" value="CAI3571309.1"/>
    <property type="molecule type" value="Genomic_DNA"/>
</dbReference>
<gene>
    <name evidence="3" type="ORF">CNEO2_210021</name>
    <name evidence="2" type="ORF">CNEO_40270</name>
    <name evidence="5" type="ORF">CNEONATNEC25_03933</name>
    <name evidence="4" type="ORF">CQ394_19200</name>
</gene>
<dbReference type="InterPro" id="IPR021778">
    <property type="entry name" value="Se/S_carrier-like"/>
</dbReference>
<dbReference type="EMBL" id="CAKJVE010000004">
    <property type="protein sequence ID" value="CAG9703015.1"/>
    <property type="molecule type" value="Genomic_DNA"/>
</dbReference>
<organism evidence="4 6">
    <name type="scientific">Clostridium neonatale</name>
    <dbReference type="NCBI Taxonomy" id="137838"/>
    <lineage>
        <taxon>Bacteria</taxon>
        <taxon>Bacillati</taxon>
        <taxon>Bacillota</taxon>
        <taxon>Clostridia</taxon>
        <taxon>Eubacteriales</taxon>
        <taxon>Clostridiaceae</taxon>
        <taxon>Clostridium</taxon>
    </lineage>
</organism>
<name>A0A2A7MBV4_9CLOT</name>
<evidence type="ECO:0000313" key="3">
    <source>
        <dbReference type="EMBL" id="CAI3571309.1"/>
    </source>
</evidence>
<dbReference type="Proteomes" id="UP001189143">
    <property type="component" value="Unassembled WGS sequence"/>
</dbReference>
<protein>
    <submittedName>
        <fullName evidence="4">DUF3343 domain-containing protein</fullName>
    </submittedName>
</protein>
<sequence>MDYYIVVFKNTHDAMSAEKKLNELNFKFRIMPTPTTITMSCGICVRIDDEEEIKLIKNDNLFEYKNIYLRKSGEYVESN</sequence>
<dbReference type="Proteomes" id="UP000431451">
    <property type="component" value="Unassembled WGS sequence"/>
</dbReference>
<dbReference type="AlphaFoldDB" id="A0A2A7MBV4"/>
<evidence type="ECO:0000259" key="1">
    <source>
        <dbReference type="Pfam" id="PF11823"/>
    </source>
</evidence>
<proteinExistence type="predicted"/>
<dbReference type="RefSeq" id="WP_058293245.1">
    <property type="nucleotide sequence ID" value="NZ_CAKJVD010000053.1"/>
</dbReference>
<dbReference type="EMBL" id="UWJD01000003">
    <property type="protein sequence ID" value="VCT86319.1"/>
    <property type="molecule type" value="Genomic_DNA"/>
</dbReference>